<keyword evidence="9" id="KW-0012">Acyltransferase</keyword>
<dbReference type="Proteomes" id="UP000190285">
    <property type="component" value="Unassembled WGS sequence"/>
</dbReference>
<comment type="pathway">
    <text evidence="1">Lipid metabolism.</text>
</comment>
<protein>
    <submittedName>
        <fullName evidence="12">3-oxoacyl-[acyl-carrier-protein] synthase-3</fullName>
    </submittedName>
</protein>
<keyword evidence="6" id="KW-0276">Fatty acid metabolism</keyword>
<evidence type="ECO:0000313" key="12">
    <source>
        <dbReference type="EMBL" id="SKC76393.1"/>
    </source>
</evidence>
<dbReference type="GO" id="GO:0004315">
    <property type="term" value="F:3-oxoacyl-[acyl-carrier-protein] synthase activity"/>
    <property type="evidence" value="ECO:0007669"/>
    <property type="project" value="InterPro"/>
</dbReference>
<gene>
    <name evidence="12" type="ORF">SAMN02194393_02980</name>
</gene>
<dbReference type="GO" id="GO:0006633">
    <property type="term" value="P:fatty acid biosynthetic process"/>
    <property type="evidence" value="ECO:0007669"/>
    <property type="project" value="UniProtKB-KW"/>
</dbReference>
<evidence type="ECO:0000256" key="9">
    <source>
        <dbReference type="ARBA" id="ARBA00023315"/>
    </source>
</evidence>
<dbReference type="SUPFAM" id="SSF53901">
    <property type="entry name" value="Thiolase-like"/>
    <property type="match status" value="1"/>
</dbReference>
<keyword evidence="7" id="KW-0443">Lipid metabolism</keyword>
<keyword evidence="13" id="KW-1185">Reference proteome</keyword>
<accession>A0A1T5LK79</accession>
<evidence type="ECO:0000256" key="6">
    <source>
        <dbReference type="ARBA" id="ARBA00022832"/>
    </source>
</evidence>
<evidence type="ECO:0000313" key="13">
    <source>
        <dbReference type="Proteomes" id="UP000190285"/>
    </source>
</evidence>
<name>A0A1T5LK79_9FIRM</name>
<dbReference type="InterPro" id="IPR013747">
    <property type="entry name" value="ACP_syn_III_C"/>
</dbReference>
<dbReference type="Gene3D" id="3.40.47.10">
    <property type="match status" value="1"/>
</dbReference>
<dbReference type="NCBIfam" id="TIGR00747">
    <property type="entry name" value="fabH"/>
    <property type="match status" value="1"/>
</dbReference>
<organism evidence="12 13">
    <name type="scientific">Maledivibacter halophilus</name>
    <dbReference type="NCBI Taxonomy" id="36842"/>
    <lineage>
        <taxon>Bacteria</taxon>
        <taxon>Bacillati</taxon>
        <taxon>Bacillota</taxon>
        <taxon>Clostridia</taxon>
        <taxon>Peptostreptococcales</taxon>
        <taxon>Caminicellaceae</taxon>
        <taxon>Maledivibacter</taxon>
    </lineage>
</organism>
<evidence type="ECO:0000256" key="4">
    <source>
        <dbReference type="ARBA" id="ARBA00022516"/>
    </source>
</evidence>
<dbReference type="EMBL" id="FUZT01000007">
    <property type="protein sequence ID" value="SKC76393.1"/>
    <property type="molecule type" value="Genomic_DNA"/>
</dbReference>
<evidence type="ECO:0000256" key="3">
    <source>
        <dbReference type="ARBA" id="ARBA00022490"/>
    </source>
</evidence>
<dbReference type="PANTHER" id="PTHR34069:SF2">
    <property type="entry name" value="BETA-KETOACYL-[ACYL-CARRIER-PROTEIN] SYNTHASE III"/>
    <property type="match status" value="1"/>
</dbReference>
<evidence type="ECO:0000256" key="2">
    <source>
        <dbReference type="ARBA" id="ARBA00008642"/>
    </source>
</evidence>
<dbReference type="PANTHER" id="PTHR34069">
    <property type="entry name" value="3-OXOACYL-[ACYL-CARRIER-PROTEIN] SYNTHASE 3"/>
    <property type="match status" value="1"/>
</dbReference>
<evidence type="ECO:0000256" key="1">
    <source>
        <dbReference type="ARBA" id="ARBA00005189"/>
    </source>
</evidence>
<evidence type="ECO:0000256" key="5">
    <source>
        <dbReference type="ARBA" id="ARBA00022679"/>
    </source>
</evidence>
<keyword evidence="4" id="KW-0444">Lipid biosynthesis</keyword>
<feature type="domain" description="Beta-ketoacyl-[acyl-carrier-protein] synthase III C-terminal" evidence="10">
    <location>
        <begin position="250"/>
        <end position="338"/>
    </location>
</feature>
<keyword evidence="3" id="KW-0963">Cytoplasm</keyword>
<dbReference type="CDD" id="cd00830">
    <property type="entry name" value="KAS_III"/>
    <property type="match status" value="1"/>
</dbReference>
<dbReference type="Pfam" id="PF08541">
    <property type="entry name" value="ACP_syn_III_C"/>
    <property type="match status" value="1"/>
</dbReference>
<sequence>MITNLAKSKEYGVGIRGVGYYVPEQVITNHDLAKEVDTSDEWIRTRIGVKERRRAANSECLSDLATEAGKKAIENAGLSPEDIDLIILTRVDPDHIDPATSFLVQDKLKAKNAAAFDTVVGGCPGSVYAMAIGANFVATGGCKNVLVIGGDVLSRNILNWKDRATCCFFGDGAGAMVLSRVKKGKGLQSYLLEVDGSKYDTCIIPAGGVAMPITEENVDDKSARYLNMDNGAVWNFATTVFPDSIAKVVQEVGLENKDIDMVIAHQANINIIRTSLEKLGLSMEKTHTTIEKYGNTGGASPFITLTEAVELDKIKPGDNVAFVSFGAGLAWAGMLVQWNAKEDFI</sequence>
<dbReference type="InterPro" id="IPR013751">
    <property type="entry name" value="ACP_syn_III_N"/>
</dbReference>
<proteinExistence type="inferred from homology"/>
<dbReference type="InterPro" id="IPR004655">
    <property type="entry name" value="FabH"/>
</dbReference>
<evidence type="ECO:0000259" key="11">
    <source>
        <dbReference type="Pfam" id="PF08545"/>
    </source>
</evidence>
<keyword evidence="8" id="KW-0275">Fatty acid biosynthesis</keyword>
<dbReference type="GO" id="GO:0044550">
    <property type="term" value="P:secondary metabolite biosynthetic process"/>
    <property type="evidence" value="ECO:0007669"/>
    <property type="project" value="TreeGrafter"/>
</dbReference>
<evidence type="ECO:0000259" key="10">
    <source>
        <dbReference type="Pfam" id="PF08541"/>
    </source>
</evidence>
<dbReference type="STRING" id="36842.SAMN02194393_02980"/>
<dbReference type="Pfam" id="PF08545">
    <property type="entry name" value="ACP_syn_III"/>
    <property type="match status" value="1"/>
</dbReference>
<keyword evidence="5" id="KW-0808">Transferase</keyword>
<reference evidence="12 13" key="1">
    <citation type="submission" date="2017-02" db="EMBL/GenBank/DDBJ databases">
        <authorList>
            <person name="Peterson S.W."/>
        </authorList>
    </citation>
    <scope>NUCLEOTIDE SEQUENCE [LARGE SCALE GENOMIC DNA]</scope>
    <source>
        <strain evidence="12 13">M1</strain>
    </source>
</reference>
<comment type="similarity">
    <text evidence="2">Belongs to the thiolase-like superfamily. FabH family.</text>
</comment>
<evidence type="ECO:0000256" key="8">
    <source>
        <dbReference type="ARBA" id="ARBA00023160"/>
    </source>
</evidence>
<feature type="domain" description="Beta-ketoacyl-[acyl-carrier-protein] synthase III N-terminal" evidence="11">
    <location>
        <begin position="122"/>
        <end position="196"/>
    </location>
</feature>
<dbReference type="InterPro" id="IPR016039">
    <property type="entry name" value="Thiolase-like"/>
</dbReference>
<dbReference type="AlphaFoldDB" id="A0A1T5LK79"/>
<evidence type="ECO:0000256" key="7">
    <source>
        <dbReference type="ARBA" id="ARBA00023098"/>
    </source>
</evidence>
<dbReference type="OrthoDB" id="1704808at2"/>
<dbReference type="RefSeq" id="WP_079492652.1">
    <property type="nucleotide sequence ID" value="NZ_FUZT01000007.1"/>
</dbReference>
<dbReference type="NCBIfam" id="NF006829">
    <property type="entry name" value="PRK09352.1"/>
    <property type="match status" value="1"/>
</dbReference>